<sequence length="107" mass="11382">LSALSGEHQPVSSLTLAGEPPAAPRFAVNLTPLSLLMRAFFCPLFDSPLSSRAALRSATRRDWSGLPSSVTSSRSAIFRSSTQFPASAPSAAFLILRHRRSLSGVVN</sequence>
<protein>
    <recommendedName>
        <fullName evidence="3">Histone 3</fullName>
    </recommendedName>
</protein>
<accession>A0ABV0N6E3</accession>
<name>A0ABV0N6E3_9TELE</name>
<keyword evidence="2" id="KW-1185">Reference proteome</keyword>
<dbReference type="Proteomes" id="UP001476798">
    <property type="component" value="Unassembled WGS sequence"/>
</dbReference>
<gene>
    <name evidence="1" type="ORF">GOODEAATRI_030170</name>
</gene>
<evidence type="ECO:0008006" key="3">
    <source>
        <dbReference type="Google" id="ProtNLM"/>
    </source>
</evidence>
<feature type="non-terminal residue" evidence="1">
    <location>
        <position position="107"/>
    </location>
</feature>
<comment type="caution">
    <text evidence="1">The sequence shown here is derived from an EMBL/GenBank/DDBJ whole genome shotgun (WGS) entry which is preliminary data.</text>
</comment>
<reference evidence="1 2" key="1">
    <citation type="submission" date="2021-06" db="EMBL/GenBank/DDBJ databases">
        <authorList>
            <person name="Palmer J.M."/>
        </authorList>
    </citation>
    <scope>NUCLEOTIDE SEQUENCE [LARGE SCALE GENOMIC DNA]</scope>
    <source>
        <strain evidence="1 2">GA_2019</strain>
        <tissue evidence="1">Muscle</tissue>
    </source>
</reference>
<evidence type="ECO:0000313" key="1">
    <source>
        <dbReference type="EMBL" id="MEQ2166616.1"/>
    </source>
</evidence>
<proteinExistence type="predicted"/>
<dbReference type="EMBL" id="JAHRIO010024675">
    <property type="protein sequence ID" value="MEQ2166616.1"/>
    <property type="molecule type" value="Genomic_DNA"/>
</dbReference>
<feature type="non-terminal residue" evidence="1">
    <location>
        <position position="1"/>
    </location>
</feature>
<evidence type="ECO:0000313" key="2">
    <source>
        <dbReference type="Proteomes" id="UP001476798"/>
    </source>
</evidence>
<organism evidence="1 2">
    <name type="scientific">Goodea atripinnis</name>
    <dbReference type="NCBI Taxonomy" id="208336"/>
    <lineage>
        <taxon>Eukaryota</taxon>
        <taxon>Metazoa</taxon>
        <taxon>Chordata</taxon>
        <taxon>Craniata</taxon>
        <taxon>Vertebrata</taxon>
        <taxon>Euteleostomi</taxon>
        <taxon>Actinopterygii</taxon>
        <taxon>Neopterygii</taxon>
        <taxon>Teleostei</taxon>
        <taxon>Neoteleostei</taxon>
        <taxon>Acanthomorphata</taxon>
        <taxon>Ovalentaria</taxon>
        <taxon>Atherinomorphae</taxon>
        <taxon>Cyprinodontiformes</taxon>
        <taxon>Goodeidae</taxon>
        <taxon>Goodea</taxon>
    </lineage>
</organism>